<comment type="caution">
    <text evidence="1">The sequence shown here is derived from an EMBL/GenBank/DDBJ whole genome shotgun (WGS) entry which is preliminary data.</text>
</comment>
<evidence type="ECO:0000313" key="2">
    <source>
        <dbReference type="Proteomes" id="UP000460298"/>
    </source>
</evidence>
<dbReference type="AlphaFoldDB" id="A0A833H3N2"/>
<gene>
    <name evidence="1" type="ORF">F9K24_04185</name>
</gene>
<evidence type="ECO:0000313" key="1">
    <source>
        <dbReference type="EMBL" id="KAB2934230.1"/>
    </source>
</evidence>
<accession>A0A833H3N2</accession>
<reference evidence="1 2" key="1">
    <citation type="submission" date="2019-10" db="EMBL/GenBank/DDBJ databases">
        <title>Extracellular Electron Transfer in a Candidatus Methanoperedens spp. Enrichment Culture.</title>
        <authorList>
            <person name="Berger S."/>
            <person name="Rangel Shaw D."/>
            <person name="Berben T."/>
            <person name="In 'T Zandt M."/>
            <person name="Frank J."/>
            <person name="Reimann J."/>
            <person name="Jetten M.S.M."/>
            <person name="Welte C.U."/>
        </authorList>
    </citation>
    <scope>NUCLEOTIDE SEQUENCE [LARGE SCALE GENOMIC DNA]</scope>
    <source>
        <strain evidence="1">SB12</strain>
    </source>
</reference>
<dbReference type="Proteomes" id="UP000460298">
    <property type="component" value="Unassembled WGS sequence"/>
</dbReference>
<dbReference type="EMBL" id="WBUI01000003">
    <property type="protein sequence ID" value="KAB2934230.1"/>
    <property type="molecule type" value="Genomic_DNA"/>
</dbReference>
<organism evidence="1 2">
    <name type="scientific">Leptonema illini</name>
    <dbReference type="NCBI Taxonomy" id="183"/>
    <lineage>
        <taxon>Bacteria</taxon>
        <taxon>Pseudomonadati</taxon>
        <taxon>Spirochaetota</taxon>
        <taxon>Spirochaetia</taxon>
        <taxon>Leptospirales</taxon>
        <taxon>Leptospiraceae</taxon>
        <taxon>Leptonema</taxon>
    </lineage>
</organism>
<name>A0A833H3N2_9LEPT</name>
<protein>
    <submittedName>
        <fullName evidence="1">Uncharacterized protein</fullName>
    </submittedName>
</protein>
<proteinExistence type="predicted"/>
<sequence length="174" mass="19451">MIILDFKEDTESMIEDGGVIHDVPTAALEYTCFCLPTRFQCGGFDLFNDGRAESILTAASNGDLSLTERAREQPVWLPLPAIGFHMGLLLCLSGEASELELFAQGNLRFTVNTRTISIHSYINGRSGLEARDDMVMAFLDYSQRLRKYLSESVPALQDHPSWPIWFPSSFPELA</sequence>